<dbReference type="SUPFAM" id="SSF51283">
    <property type="entry name" value="dUTPase-like"/>
    <property type="match status" value="1"/>
</dbReference>
<dbReference type="InterPro" id="IPR036157">
    <property type="entry name" value="dUTPase-like_sf"/>
</dbReference>
<dbReference type="Pfam" id="PF22769">
    <property type="entry name" value="DCD"/>
    <property type="match status" value="1"/>
</dbReference>
<proteinExistence type="predicted"/>
<dbReference type="RefSeq" id="WP_230000196.1">
    <property type="nucleotide sequence ID" value="NZ_JAJJMN010000001.1"/>
</dbReference>
<evidence type="ECO:0000313" key="3">
    <source>
        <dbReference type="EMBL" id="MCC9018902.1"/>
    </source>
</evidence>
<keyword evidence="1" id="KW-0378">Hydrolase</keyword>
<protein>
    <submittedName>
        <fullName evidence="3">Deoxycytidine triphosphate deaminase</fullName>
    </submittedName>
</protein>
<sequence length="301" mass="34368">MSFLGPSELRKLLAFNKIITNDDNQNAYVKSRVKQAAYELSLGNQVYRTDNKDKKVEILSESNRNIDINPGQFTLLMTDEFVNIPNDKLAFISIKAKLKLKGLVNVSGFHVDPGFKGKLLFSVYNAGPSIITLETKKAYFLIWFANLDSAAEQDDLYSKDNNHHQGQKTIDTDYLDALKRNDMASPSAILLKIGEQKDFFESEITTLKNSLENDIKEKNRKVLNNEYLIKLLIGICIVIITKYLFDHSMANKAIQECIFENEKINKMQKQIDSINVKIIPLQKVDSLIDKKNINKNVKSKR</sequence>
<dbReference type="InterPro" id="IPR033704">
    <property type="entry name" value="dUTPase_trimeric"/>
</dbReference>
<gene>
    <name evidence="3" type="ORF">LNQ34_14115</name>
</gene>
<accession>A0ABS8M3J8</accession>
<evidence type="ECO:0000256" key="2">
    <source>
        <dbReference type="ARBA" id="ARBA00023080"/>
    </source>
</evidence>
<dbReference type="Gene3D" id="2.70.40.10">
    <property type="match status" value="1"/>
</dbReference>
<name>A0ABS8M3J8_9FLAO</name>
<dbReference type="Proteomes" id="UP001430700">
    <property type="component" value="Unassembled WGS sequence"/>
</dbReference>
<organism evidence="3 4">
    <name type="scientific">Flavobacterium lipolyticum</name>
    <dbReference type="NCBI Taxonomy" id="2893754"/>
    <lineage>
        <taxon>Bacteria</taxon>
        <taxon>Pseudomonadati</taxon>
        <taxon>Bacteroidota</taxon>
        <taxon>Flavobacteriia</taxon>
        <taxon>Flavobacteriales</taxon>
        <taxon>Flavobacteriaceae</taxon>
        <taxon>Flavobacterium</taxon>
    </lineage>
</organism>
<dbReference type="CDD" id="cd07557">
    <property type="entry name" value="trimeric_dUTPase"/>
    <property type="match status" value="1"/>
</dbReference>
<comment type="caution">
    <text evidence="3">The sequence shown here is derived from an EMBL/GenBank/DDBJ whole genome shotgun (WGS) entry which is preliminary data.</text>
</comment>
<evidence type="ECO:0000313" key="4">
    <source>
        <dbReference type="Proteomes" id="UP001430700"/>
    </source>
</evidence>
<keyword evidence="4" id="KW-1185">Reference proteome</keyword>
<dbReference type="EMBL" id="JAJJMN010000001">
    <property type="protein sequence ID" value="MCC9018902.1"/>
    <property type="molecule type" value="Genomic_DNA"/>
</dbReference>
<reference evidence="3" key="1">
    <citation type="submission" date="2021-11" db="EMBL/GenBank/DDBJ databases">
        <title>Description of novel Flavobacterium species.</title>
        <authorList>
            <person name="Saticioglu I.B."/>
            <person name="Ay H."/>
            <person name="Altun S."/>
            <person name="Duman M."/>
        </authorList>
    </citation>
    <scope>NUCLEOTIDE SEQUENCE</scope>
    <source>
        <strain evidence="3">F-126</strain>
    </source>
</reference>
<evidence type="ECO:0000256" key="1">
    <source>
        <dbReference type="ARBA" id="ARBA00022801"/>
    </source>
</evidence>
<keyword evidence="2" id="KW-0546">Nucleotide metabolism</keyword>
<dbReference type="InterPro" id="IPR011962">
    <property type="entry name" value="dCTP_deaminase"/>
</dbReference>